<dbReference type="EMBL" id="CAKXAJ010025330">
    <property type="protein sequence ID" value="CAH2238324.1"/>
    <property type="molecule type" value="Genomic_DNA"/>
</dbReference>
<keyword evidence="2" id="KW-1185">Reference proteome</keyword>
<gene>
    <name evidence="1" type="primary">jg17481</name>
    <name evidence="1" type="ORF">PAEG_LOCUS15430</name>
</gene>
<dbReference type="AlphaFoldDB" id="A0A8S4RN61"/>
<comment type="caution">
    <text evidence="1">The sequence shown here is derived from an EMBL/GenBank/DDBJ whole genome shotgun (WGS) entry which is preliminary data.</text>
</comment>
<evidence type="ECO:0000313" key="2">
    <source>
        <dbReference type="Proteomes" id="UP000838756"/>
    </source>
</evidence>
<protein>
    <submittedName>
        <fullName evidence="1">Jg17481 protein</fullName>
    </submittedName>
</protein>
<sequence length="74" mass="7782">MIVIVSLTTGGSTGRIASHRTRKAPLADAGTATRRICHDARRPPGCGALSSLCCHGSVCGMDNHQLPVTYIYSN</sequence>
<dbReference type="Proteomes" id="UP000838756">
    <property type="component" value="Unassembled WGS sequence"/>
</dbReference>
<name>A0A8S4RN61_9NEOP</name>
<reference evidence="1" key="1">
    <citation type="submission" date="2022-03" db="EMBL/GenBank/DDBJ databases">
        <authorList>
            <person name="Lindestad O."/>
        </authorList>
    </citation>
    <scope>NUCLEOTIDE SEQUENCE</scope>
</reference>
<accession>A0A8S4RN61</accession>
<evidence type="ECO:0000313" key="1">
    <source>
        <dbReference type="EMBL" id="CAH2238324.1"/>
    </source>
</evidence>
<proteinExistence type="predicted"/>
<organism evidence="1 2">
    <name type="scientific">Pararge aegeria aegeria</name>
    <dbReference type="NCBI Taxonomy" id="348720"/>
    <lineage>
        <taxon>Eukaryota</taxon>
        <taxon>Metazoa</taxon>
        <taxon>Ecdysozoa</taxon>
        <taxon>Arthropoda</taxon>
        <taxon>Hexapoda</taxon>
        <taxon>Insecta</taxon>
        <taxon>Pterygota</taxon>
        <taxon>Neoptera</taxon>
        <taxon>Endopterygota</taxon>
        <taxon>Lepidoptera</taxon>
        <taxon>Glossata</taxon>
        <taxon>Ditrysia</taxon>
        <taxon>Papilionoidea</taxon>
        <taxon>Nymphalidae</taxon>
        <taxon>Satyrinae</taxon>
        <taxon>Satyrini</taxon>
        <taxon>Parargina</taxon>
        <taxon>Pararge</taxon>
    </lineage>
</organism>